<comment type="similarity">
    <text evidence="1 4">Belongs to the glycosyl hydrolase 5 (cellulase A) family.</text>
</comment>
<name>A0A9W7L585_9STRA</name>
<evidence type="ECO:0000256" key="1">
    <source>
        <dbReference type="ARBA" id="ARBA00005641"/>
    </source>
</evidence>
<dbReference type="Gene3D" id="3.20.20.80">
    <property type="entry name" value="Glycosidases"/>
    <property type="match status" value="2"/>
</dbReference>
<dbReference type="GO" id="GO:0000272">
    <property type="term" value="P:polysaccharide catabolic process"/>
    <property type="evidence" value="ECO:0007669"/>
    <property type="project" value="InterPro"/>
</dbReference>
<keyword evidence="9" id="KW-1185">Reference proteome</keyword>
<feature type="domain" description="Glycoside hydrolase family 5" evidence="7">
    <location>
        <begin position="50"/>
        <end position="287"/>
    </location>
</feature>
<feature type="signal peptide" evidence="6">
    <location>
        <begin position="1"/>
        <end position="25"/>
    </location>
</feature>
<organism evidence="8 9">
    <name type="scientific">Triparma columacea</name>
    <dbReference type="NCBI Taxonomy" id="722753"/>
    <lineage>
        <taxon>Eukaryota</taxon>
        <taxon>Sar</taxon>
        <taxon>Stramenopiles</taxon>
        <taxon>Ochrophyta</taxon>
        <taxon>Bolidophyceae</taxon>
        <taxon>Parmales</taxon>
        <taxon>Triparmaceae</taxon>
        <taxon>Triparma</taxon>
    </lineage>
</organism>
<keyword evidence="6" id="KW-0732">Signal</keyword>
<evidence type="ECO:0000256" key="3">
    <source>
        <dbReference type="ARBA" id="ARBA00023295"/>
    </source>
</evidence>
<dbReference type="PANTHER" id="PTHR31263">
    <property type="entry name" value="CELLULASE FAMILY PROTEIN (AFU_ORTHOLOGUE AFUA_5G14560)"/>
    <property type="match status" value="1"/>
</dbReference>
<keyword evidence="5" id="KW-1133">Transmembrane helix</keyword>
<dbReference type="OrthoDB" id="442731at2759"/>
<evidence type="ECO:0000256" key="5">
    <source>
        <dbReference type="SAM" id="Phobius"/>
    </source>
</evidence>
<evidence type="ECO:0000256" key="4">
    <source>
        <dbReference type="RuleBase" id="RU361153"/>
    </source>
</evidence>
<dbReference type="AlphaFoldDB" id="A0A9W7L585"/>
<accession>A0A9W7L585</accession>
<evidence type="ECO:0000313" key="8">
    <source>
        <dbReference type="EMBL" id="GMI33289.1"/>
    </source>
</evidence>
<protein>
    <recommendedName>
        <fullName evidence="7">Glycoside hydrolase family 5 domain-containing protein</fullName>
    </recommendedName>
</protein>
<keyword evidence="5" id="KW-0472">Membrane</keyword>
<dbReference type="InterPro" id="IPR001547">
    <property type="entry name" value="Glyco_hydro_5"/>
</dbReference>
<evidence type="ECO:0000313" key="9">
    <source>
        <dbReference type="Proteomes" id="UP001165065"/>
    </source>
</evidence>
<gene>
    <name evidence="8" type="ORF">TrCOL_g2079</name>
</gene>
<keyword evidence="2 4" id="KW-0378">Hydrolase</keyword>
<evidence type="ECO:0000256" key="2">
    <source>
        <dbReference type="ARBA" id="ARBA00022801"/>
    </source>
</evidence>
<dbReference type="InterPro" id="IPR017853">
    <property type="entry name" value="GH"/>
</dbReference>
<feature type="transmembrane region" description="Helical" evidence="5">
    <location>
        <begin position="401"/>
        <end position="423"/>
    </location>
</feature>
<feature type="transmembrane region" description="Helical" evidence="5">
    <location>
        <begin position="355"/>
        <end position="375"/>
    </location>
</feature>
<keyword evidence="3 4" id="KW-0326">Glycosidase</keyword>
<feature type="transmembrane region" description="Helical" evidence="5">
    <location>
        <begin position="314"/>
        <end position="334"/>
    </location>
</feature>
<evidence type="ECO:0000259" key="7">
    <source>
        <dbReference type="Pfam" id="PF00150"/>
    </source>
</evidence>
<proteinExistence type="inferred from homology"/>
<evidence type="ECO:0000256" key="6">
    <source>
        <dbReference type="SAM" id="SignalP"/>
    </source>
</evidence>
<sequence>MVSFLVSCIVFICCCFCSIPFTAEASPSKAAIVESADRLPLLTEGRRLVDQNGNHVKLACVNWYGAHMELYSVHGLHKRGLNQIVDDIVEAGFNCVRMPYSLDLTFKSTHLIPDFALEANQHLKGKTGLEVFHLTMKALTDAKLMVFLNNHNSVAAWCCNADSEDGIWSNDAYSAEQWMESLVFLADYYKDDKYVIGMDLRNEIHDVKGKQRFITWGESKDIDNDWKFATEQASKKIYEVNQDWLIIVSGLCFSFDLRSMVGNLPVIPQQRKLVWTVHYYSFSRWWTKLGDKLSENFEWEGGNEEAWEKVADIAGRWTIVVGVAVGIAVLALVARRALGFGQSIVIVPERRLVSVSVFGVSLFLWCTLGAGGLRVGGGAIRDGYDEAGCAVMAIEADMMDAGRIACYVLAALGAVIGIGSFTAREMVFFDSEKSSYKIRSLSKDKGIEMKETGRGEGYEKERLSDAEDSLSGAGEAKRGVREDYLEWIVLFFVVNFFLLGVIGLCVLSGLRSLALKTPTYEMLRDELKPKWGDLDGSAPVLVGEFGSGTDGLGHDDDWWKQMIRFLDEFDLDYAYWPWNGEKWNDEAYEYENEGYGLVTVDWDEIRYPEKLSDLMSLG</sequence>
<dbReference type="PANTHER" id="PTHR31263:SF0">
    <property type="entry name" value="CELLULASE FAMILY PROTEIN (AFU_ORTHOLOGUE AFUA_5G14560)"/>
    <property type="match status" value="1"/>
</dbReference>
<dbReference type="EMBL" id="BRYA01000028">
    <property type="protein sequence ID" value="GMI33289.1"/>
    <property type="molecule type" value="Genomic_DNA"/>
</dbReference>
<comment type="caution">
    <text evidence="8">The sequence shown here is derived from an EMBL/GenBank/DDBJ whole genome shotgun (WGS) entry which is preliminary data.</text>
</comment>
<reference evidence="9" key="1">
    <citation type="journal article" date="2023" name="Commun. Biol.">
        <title>Genome analysis of Parmales, the sister group of diatoms, reveals the evolutionary specialization of diatoms from phago-mixotrophs to photoautotrophs.</title>
        <authorList>
            <person name="Ban H."/>
            <person name="Sato S."/>
            <person name="Yoshikawa S."/>
            <person name="Yamada K."/>
            <person name="Nakamura Y."/>
            <person name="Ichinomiya M."/>
            <person name="Sato N."/>
            <person name="Blanc-Mathieu R."/>
            <person name="Endo H."/>
            <person name="Kuwata A."/>
            <person name="Ogata H."/>
        </authorList>
    </citation>
    <scope>NUCLEOTIDE SEQUENCE [LARGE SCALE GENOMIC DNA]</scope>
</reference>
<dbReference type="Pfam" id="PF00150">
    <property type="entry name" value="Cellulase"/>
    <property type="match status" value="1"/>
</dbReference>
<dbReference type="SUPFAM" id="SSF51445">
    <property type="entry name" value="(Trans)glycosidases"/>
    <property type="match status" value="1"/>
</dbReference>
<keyword evidence="5" id="KW-0812">Transmembrane</keyword>
<dbReference type="Proteomes" id="UP001165065">
    <property type="component" value="Unassembled WGS sequence"/>
</dbReference>
<feature type="transmembrane region" description="Helical" evidence="5">
    <location>
        <begin position="487"/>
        <end position="510"/>
    </location>
</feature>
<feature type="chain" id="PRO_5040933194" description="Glycoside hydrolase family 5 domain-containing protein" evidence="6">
    <location>
        <begin position="26"/>
        <end position="618"/>
    </location>
</feature>
<dbReference type="GO" id="GO:0004553">
    <property type="term" value="F:hydrolase activity, hydrolyzing O-glycosyl compounds"/>
    <property type="evidence" value="ECO:0007669"/>
    <property type="project" value="InterPro"/>
</dbReference>